<feature type="transmembrane region" description="Helical" evidence="5">
    <location>
        <begin position="55"/>
        <end position="76"/>
    </location>
</feature>
<evidence type="ECO:0000313" key="8">
    <source>
        <dbReference type="Proteomes" id="UP000095087"/>
    </source>
</evidence>
<keyword evidence="4 5" id="KW-0472">Membrane</keyword>
<organism evidence="7 8">
    <name type="scientific">Methyloligella halotolerans</name>
    <dbReference type="NCBI Taxonomy" id="1177755"/>
    <lineage>
        <taxon>Bacteria</taxon>
        <taxon>Pseudomonadati</taxon>
        <taxon>Pseudomonadota</taxon>
        <taxon>Alphaproteobacteria</taxon>
        <taxon>Hyphomicrobiales</taxon>
        <taxon>Hyphomicrobiaceae</taxon>
        <taxon>Methyloligella</taxon>
    </lineage>
</organism>
<sequence length="117" mass="13110">MALDYGLMIFFTEVWGWHYLVSASVSFLAGMLLIYVASVTLIFDKRRLTSPSLELAGFVAIGFIGLLLNGMLLWGFTAFTPLNYQLAKLPTAGFVFLFNYFARRQLLFTVPGEPQSP</sequence>
<dbReference type="GO" id="GO:0016020">
    <property type="term" value="C:membrane"/>
    <property type="evidence" value="ECO:0007669"/>
    <property type="project" value="UniProtKB-SubCell"/>
</dbReference>
<dbReference type="STRING" id="1177755.A7A08_02599"/>
<evidence type="ECO:0000256" key="4">
    <source>
        <dbReference type="ARBA" id="ARBA00023136"/>
    </source>
</evidence>
<comment type="subcellular location">
    <subcellularLocation>
        <location evidence="1">Membrane</location>
        <topology evidence="1">Multi-pass membrane protein</topology>
    </subcellularLocation>
</comment>
<dbReference type="EMBL" id="MASI01000007">
    <property type="protein sequence ID" value="ODA66476.1"/>
    <property type="molecule type" value="Genomic_DNA"/>
</dbReference>
<keyword evidence="8" id="KW-1185">Reference proteome</keyword>
<keyword evidence="3 5" id="KW-1133">Transmembrane helix</keyword>
<feature type="domain" description="GtrA/DPMS transmembrane" evidence="6">
    <location>
        <begin position="2"/>
        <end position="108"/>
    </location>
</feature>
<evidence type="ECO:0000256" key="2">
    <source>
        <dbReference type="ARBA" id="ARBA00022692"/>
    </source>
</evidence>
<feature type="transmembrane region" description="Helical" evidence="5">
    <location>
        <begin position="82"/>
        <end position="102"/>
    </location>
</feature>
<accession>A0A1E2RW42</accession>
<evidence type="ECO:0000256" key="5">
    <source>
        <dbReference type="SAM" id="Phobius"/>
    </source>
</evidence>
<dbReference type="RefSeq" id="WP_069095775.1">
    <property type="nucleotide sequence ID" value="NZ_MASI01000007.1"/>
</dbReference>
<evidence type="ECO:0000259" key="6">
    <source>
        <dbReference type="Pfam" id="PF04138"/>
    </source>
</evidence>
<dbReference type="Pfam" id="PF04138">
    <property type="entry name" value="GtrA_DPMS_TM"/>
    <property type="match status" value="1"/>
</dbReference>
<evidence type="ECO:0000313" key="7">
    <source>
        <dbReference type="EMBL" id="ODA66476.1"/>
    </source>
</evidence>
<protein>
    <submittedName>
        <fullName evidence="7">GtrA-like protein</fullName>
    </submittedName>
</protein>
<keyword evidence="2 5" id="KW-0812">Transmembrane</keyword>
<comment type="caution">
    <text evidence="7">The sequence shown here is derived from an EMBL/GenBank/DDBJ whole genome shotgun (WGS) entry which is preliminary data.</text>
</comment>
<reference evidence="7 8" key="1">
    <citation type="submission" date="2016-07" db="EMBL/GenBank/DDBJ databases">
        <title>Draft genome sequence of Methyloligella halotolerans C2T (VKM B-2706T=CCUG 61687T=DSM 25045T), a halotolerant polyhydroxybutyrate accumulating methylotroph.</title>
        <authorList>
            <person name="Vasilenko O.V."/>
            <person name="Doronina N.V."/>
            <person name="Poroshina M.N."/>
            <person name="Tarlachkov S.V."/>
            <person name="Trotsenko Y.A."/>
        </authorList>
    </citation>
    <scope>NUCLEOTIDE SEQUENCE [LARGE SCALE GENOMIC DNA]</scope>
    <source>
        <strain evidence="7 8">VKM B-2706</strain>
    </source>
</reference>
<gene>
    <name evidence="7" type="ORF">A7A08_02599</name>
</gene>
<evidence type="ECO:0000256" key="1">
    <source>
        <dbReference type="ARBA" id="ARBA00004141"/>
    </source>
</evidence>
<dbReference type="AlphaFoldDB" id="A0A1E2RW42"/>
<dbReference type="GO" id="GO:0000271">
    <property type="term" value="P:polysaccharide biosynthetic process"/>
    <property type="evidence" value="ECO:0007669"/>
    <property type="project" value="InterPro"/>
</dbReference>
<dbReference type="InterPro" id="IPR007267">
    <property type="entry name" value="GtrA_DPMS_TM"/>
</dbReference>
<feature type="transmembrane region" description="Helical" evidence="5">
    <location>
        <begin position="20"/>
        <end position="43"/>
    </location>
</feature>
<dbReference type="Proteomes" id="UP000095087">
    <property type="component" value="Unassembled WGS sequence"/>
</dbReference>
<name>A0A1E2RW42_9HYPH</name>
<dbReference type="OrthoDB" id="7192803at2"/>
<proteinExistence type="predicted"/>
<evidence type="ECO:0000256" key="3">
    <source>
        <dbReference type="ARBA" id="ARBA00022989"/>
    </source>
</evidence>